<dbReference type="InterPro" id="IPR027417">
    <property type="entry name" value="P-loop_NTPase"/>
</dbReference>
<evidence type="ECO:0000256" key="6">
    <source>
        <dbReference type="ARBA" id="ARBA00022842"/>
    </source>
</evidence>
<keyword evidence="8 10" id="KW-0717">Septation</keyword>
<gene>
    <name evidence="10" type="primary">engB</name>
    <name evidence="12" type="ordered locus">DaAHT2_1354</name>
</gene>
<dbReference type="PANTHER" id="PTHR11649">
    <property type="entry name" value="MSS1/TRME-RELATED GTP-BINDING PROTEIN"/>
    <property type="match status" value="1"/>
</dbReference>
<evidence type="ECO:0000313" key="13">
    <source>
        <dbReference type="Proteomes" id="UP000001508"/>
    </source>
</evidence>
<proteinExistence type="inferred from homology"/>
<dbReference type="NCBIfam" id="TIGR03598">
    <property type="entry name" value="GTPase_YsxC"/>
    <property type="match status" value="1"/>
</dbReference>
<dbReference type="HAMAP" id="MF_00321">
    <property type="entry name" value="GTPase_EngB"/>
    <property type="match status" value="1"/>
</dbReference>
<dbReference type="CDD" id="cd01876">
    <property type="entry name" value="YihA_EngB"/>
    <property type="match status" value="1"/>
</dbReference>
<keyword evidence="6" id="KW-0460">Magnesium</keyword>
<evidence type="ECO:0000256" key="3">
    <source>
        <dbReference type="ARBA" id="ARBA00022618"/>
    </source>
</evidence>
<dbReference type="Pfam" id="PF01926">
    <property type="entry name" value="MMR_HSR1"/>
    <property type="match status" value="1"/>
</dbReference>
<dbReference type="eggNOG" id="COG0218">
    <property type="taxonomic scope" value="Bacteria"/>
</dbReference>
<keyword evidence="7 10" id="KW-0342">GTP-binding</keyword>
<dbReference type="AlphaFoldDB" id="D6Z3C4"/>
<dbReference type="OrthoDB" id="9804921at2"/>
<organism evidence="12 13">
    <name type="scientific">Desulfurivibrio alkaliphilus (strain DSM 19089 / UNIQEM U267 / AHT2)</name>
    <dbReference type="NCBI Taxonomy" id="589865"/>
    <lineage>
        <taxon>Bacteria</taxon>
        <taxon>Pseudomonadati</taxon>
        <taxon>Thermodesulfobacteriota</taxon>
        <taxon>Desulfobulbia</taxon>
        <taxon>Desulfobulbales</taxon>
        <taxon>Desulfobulbaceae</taxon>
        <taxon>Desulfurivibrio</taxon>
    </lineage>
</organism>
<accession>D6Z3C4</accession>
<evidence type="ECO:0000256" key="1">
    <source>
        <dbReference type="ARBA" id="ARBA00001946"/>
    </source>
</evidence>
<keyword evidence="4" id="KW-0479">Metal-binding</keyword>
<dbReference type="PANTHER" id="PTHR11649:SF13">
    <property type="entry name" value="ENGB-TYPE G DOMAIN-CONTAINING PROTEIN"/>
    <property type="match status" value="1"/>
</dbReference>
<keyword evidence="13" id="KW-1185">Reference proteome</keyword>
<evidence type="ECO:0000256" key="7">
    <source>
        <dbReference type="ARBA" id="ARBA00023134"/>
    </source>
</evidence>
<dbReference type="InterPro" id="IPR019987">
    <property type="entry name" value="GTP-bd_ribosome_bio_YsxC"/>
</dbReference>
<dbReference type="Gene3D" id="3.40.50.300">
    <property type="entry name" value="P-loop containing nucleotide triphosphate hydrolases"/>
    <property type="match status" value="1"/>
</dbReference>
<dbReference type="InParanoid" id="D6Z3C4"/>
<protein>
    <recommendedName>
        <fullName evidence="10">Probable GTP-binding protein EngB</fullName>
    </recommendedName>
</protein>
<comment type="similarity">
    <text evidence="2 10">Belongs to the TRAFAC class TrmE-Era-EngA-EngB-Septin-like GTPase superfamily. EngB GTPase family.</text>
</comment>
<evidence type="ECO:0000256" key="9">
    <source>
        <dbReference type="ARBA" id="ARBA00023306"/>
    </source>
</evidence>
<dbReference type="KEGG" id="dak:DaAHT2_1354"/>
<feature type="domain" description="EngB-type G" evidence="11">
    <location>
        <begin position="23"/>
        <end position="195"/>
    </location>
</feature>
<dbReference type="GO" id="GO:0000917">
    <property type="term" value="P:division septum assembly"/>
    <property type="evidence" value="ECO:0007669"/>
    <property type="project" value="UniProtKB-KW"/>
</dbReference>
<keyword evidence="5 10" id="KW-0547">Nucleotide-binding</keyword>
<dbReference type="RefSeq" id="WP_013163577.1">
    <property type="nucleotide sequence ID" value="NC_014216.1"/>
</dbReference>
<evidence type="ECO:0000256" key="5">
    <source>
        <dbReference type="ARBA" id="ARBA00022741"/>
    </source>
</evidence>
<dbReference type="PROSITE" id="PS51706">
    <property type="entry name" value="G_ENGB"/>
    <property type="match status" value="1"/>
</dbReference>
<dbReference type="InterPro" id="IPR006073">
    <property type="entry name" value="GTP-bd"/>
</dbReference>
<evidence type="ECO:0000256" key="8">
    <source>
        <dbReference type="ARBA" id="ARBA00023210"/>
    </source>
</evidence>
<dbReference type="GO" id="GO:0005829">
    <property type="term" value="C:cytosol"/>
    <property type="evidence" value="ECO:0007669"/>
    <property type="project" value="TreeGrafter"/>
</dbReference>
<dbReference type="Proteomes" id="UP000001508">
    <property type="component" value="Chromosome"/>
</dbReference>
<dbReference type="GO" id="GO:0005525">
    <property type="term" value="F:GTP binding"/>
    <property type="evidence" value="ECO:0007669"/>
    <property type="project" value="UniProtKB-UniRule"/>
</dbReference>
<evidence type="ECO:0000256" key="2">
    <source>
        <dbReference type="ARBA" id="ARBA00009638"/>
    </source>
</evidence>
<reference evidence="13" key="1">
    <citation type="submission" date="2010-02" db="EMBL/GenBank/DDBJ databases">
        <title>Complete sequence of Desulfurivibrio alkaliphilus AHT2.</title>
        <authorList>
            <consortium name="US DOE Joint Genome Institute"/>
            <person name="Pitluck S."/>
            <person name="Chertkov O."/>
            <person name="Detter J.C."/>
            <person name="Han C."/>
            <person name="Tapia R."/>
            <person name="Larimer F."/>
            <person name="Land M."/>
            <person name="Hauser L."/>
            <person name="Kyrpides N."/>
            <person name="Mikhailova N."/>
            <person name="Sorokin D.Y."/>
            <person name="Muyzer G."/>
            <person name="Woyke T."/>
        </authorList>
    </citation>
    <scope>NUCLEOTIDE SEQUENCE [LARGE SCALE GENOMIC DNA]</scope>
    <source>
        <strain evidence="13">DSM 19089 / UNIQEM U267 / AHT2</strain>
    </source>
</reference>
<dbReference type="STRING" id="589865.DaAHT2_1354"/>
<evidence type="ECO:0000256" key="4">
    <source>
        <dbReference type="ARBA" id="ARBA00022723"/>
    </source>
</evidence>
<comment type="function">
    <text evidence="10">Necessary for normal cell division and for the maintenance of normal septation.</text>
</comment>
<sequence>MIQVEKVSFVDSVFSLAQLPVGDLPEIAFAGRSNVGKSSLLNCLLRRKNLVKVSARPGKTQSLNFYLVGDQLHLVDLPGYGFARVDKRLQAKWQELITAYLETRPNLRCVVLIIDLRHALKESDRMLAGWLQAQGIPWLPVYTKKDKLSRNQQQRQARLLDAALGVSPKDRLLFSSLSGEGRQELLERLETYLMSTCQGE</sequence>
<evidence type="ECO:0000313" key="12">
    <source>
        <dbReference type="EMBL" id="ADH86049.1"/>
    </source>
</evidence>
<name>D6Z3C4_DESAT</name>
<dbReference type="GO" id="GO:0046872">
    <property type="term" value="F:metal ion binding"/>
    <property type="evidence" value="ECO:0007669"/>
    <property type="project" value="UniProtKB-KW"/>
</dbReference>
<dbReference type="SUPFAM" id="SSF52540">
    <property type="entry name" value="P-loop containing nucleoside triphosphate hydrolases"/>
    <property type="match status" value="1"/>
</dbReference>
<dbReference type="EMBL" id="CP001940">
    <property type="protein sequence ID" value="ADH86049.1"/>
    <property type="molecule type" value="Genomic_DNA"/>
</dbReference>
<comment type="cofactor">
    <cofactor evidence="1">
        <name>Mg(2+)</name>
        <dbReference type="ChEBI" id="CHEBI:18420"/>
    </cofactor>
</comment>
<dbReference type="HOGENOM" id="CLU_033732_3_0_7"/>
<keyword evidence="3 10" id="KW-0132">Cell division</keyword>
<evidence type="ECO:0000259" key="11">
    <source>
        <dbReference type="PROSITE" id="PS51706"/>
    </source>
</evidence>
<dbReference type="FunFam" id="3.40.50.300:FF:000098">
    <property type="entry name" value="Probable GTP-binding protein EngB"/>
    <property type="match status" value="1"/>
</dbReference>
<evidence type="ECO:0000256" key="10">
    <source>
        <dbReference type="HAMAP-Rule" id="MF_00321"/>
    </source>
</evidence>
<dbReference type="FunCoup" id="D6Z3C4">
    <property type="interactions" value="341"/>
</dbReference>
<keyword evidence="9 10" id="KW-0131">Cell cycle</keyword>
<dbReference type="InterPro" id="IPR030393">
    <property type="entry name" value="G_ENGB_dom"/>
</dbReference>